<organism evidence="1 2">
    <name type="scientific">Colletotrichum truncatum</name>
    <name type="common">Anthracnose fungus</name>
    <name type="synonym">Colletotrichum capsici</name>
    <dbReference type="NCBI Taxonomy" id="5467"/>
    <lineage>
        <taxon>Eukaryota</taxon>
        <taxon>Fungi</taxon>
        <taxon>Dikarya</taxon>
        <taxon>Ascomycota</taxon>
        <taxon>Pezizomycotina</taxon>
        <taxon>Sordariomycetes</taxon>
        <taxon>Hypocreomycetidae</taxon>
        <taxon>Glomerellales</taxon>
        <taxon>Glomerellaceae</taxon>
        <taxon>Colletotrichum</taxon>
        <taxon>Colletotrichum truncatum species complex</taxon>
    </lineage>
</organism>
<reference evidence="1 2" key="1">
    <citation type="journal article" date="2020" name="Phytopathology">
        <title>Genome Sequence Resources of Colletotrichum truncatum, C. plurivorum, C. musicola, and C. sojae: Four Species Pathogenic to Soybean (Glycine max).</title>
        <authorList>
            <person name="Rogerio F."/>
            <person name="Boufleur T.R."/>
            <person name="Ciampi-Guillardi M."/>
            <person name="Sukno S.A."/>
            <person name="Thon M.R."/>
            <person name="Massola Junior N.S."/>
            <person name="Baroncelli R."/>
        </authorList>
    </citation>
    <scope>NUCLEOTIDE SEQUENCE [LARGE SCALE GENOMIC DNA]</scope>
    <source>
        <strain evidence="1 2">CMES1059</strain>
    </source>
</reference>
<sequence>MLQNREKGPKAPIPLTTLPPFSVHILGQNAENKPLPIAEDLSALLPAAYRDSDDNLGDPYSSDTVICSCVDQELDLNRLAEIHDWLWMAGRPIPPRPLHYQSLRGRAIQITERMDMHLVWGNGKIFIKPIPRFLLDMRFWELYLCCKPYEDGQHSDEQDYARQSRYQRAYGFLFSYTALISHESDFQLARDKYLLPPDVEWSAWRALVRELLCLENIFSHIDPRFYYGELRLGRLNKIHYLYKTPFRSYEPFWNQYATFFQDNFAWLASLTVYLAVVLTAMQVGLATDALKDDAAFHTASYGFTVLSILGPLVFAVGMVLIFCYVFAANWIETRRFHRRRMEVIKDNIGKRLPRKAVPV</sequence>
<gene>
    <name evidence="1" type="ORF">CTRU02_202838</name>
</gene>
<comment type="caution">
    <text evidence="1">The sequence shown here is derived from an EMBL/GenBank/DDBJ whole genome shotgun (WGS) entry which is preliminary data.</text>
</comment>
<dbReference type="Proteomes" id="UP000805649">
    <property type="component" value="Unassembled WGS sequence"/>
</dbReference>
<protein>
    <submittedName>
        <fullName evidence="1">Uncharacterized protein</fullName>
    </submittedName>
</protein>
<accession>A0ACC3ZLC6</accession>
<keyword evidence="2" id="KW-1185">Reference proteome</keyword>
<dbReference type="EMBL" id="VUJX02000001">
    <property type="protein sequence ID" value="KAL0944951.1"/>
    <property type="molecule type" value="Genomic_DNA"/>
</dbReference>
<proteinExistence type="predicted"/>
<evidence type="ECO:0000313" key="2">
    <source>
        <dbReference type="Proteomes" id="UP000805649"/>
    </source>
</evidence>
<evidence type="ECO:0000313" key="1">
    <source>
        <dbReference type="EMBL" id="KAL0944951.1"/>
    </source>
</evidence>
<name>A0ACC3ZLC6_COLTU</name>